<feature type="binding site" evidence="8">
    <location>
        <begin position="39"/>
        <end position="44"/>
    </location>
    <ligand>
        <name>ATP</name>
        <dbReference type="ChEBI" id="CHEBI:30616"/>
    </ligand>
</feature>
<keyword evidence="11" id="KW-1185">Reference proteome</keyword>
<gene>
    <name evidence="8 10" type="primary">tilS</name>
    <name evidence="10" type="ORF">MB824_01745</name>
</gene>
<sequence>MMPRFNPPEKTVADAADLLPELLAKLPDLKGRRLTAALSGGVDSVVLLHLLARARDELGAELAAVHVHHGLNPRADDWAAWCERYCADLDIPFQAAFVRVDPRGQGIEAAARRERYAVFSRLDTDFVALGHHRDDQIETFWLAALRGGGVRALSAMPTERLLAGGGQQTVRLLRPLLPFSRNRIEAYARSRGLDWLDDDSNRNPALLRNWLRHHLLPQLSARLPHAERHILAAITQLQQERALLAEIEDADWQALHPQGVFDCRRWQALSPARRRSQLLRFTREHALGSPNPRSLAAFESSLKNHAGAHLQWPLPHGHACADRGRLFAVPDDFAGRFPWHNKENHFSGSLKAAAEALGLRWRRAAWGLSDETLNRPGSIRSLKSGDTLRLAVGSKDIAKLLQEARVPAFVRPYWPLALDENGEVAAAANLRAGANGCANGWLPEAGSLKGYLWQPESQKQPENPNAPNTV</sequence>
<dbReference type="InterPro" id="IPR012796">
    <property type="entry name" value="Lysidine-tRNA-synth_C"/>
</dbReference>
<dbReference type="Proteomes" id="UP001298424">
    <property type="component" value="Unassembled WGS sequence"/>
</dbReference>
<dbReference type="SUPFAM" id="SSF82829">
    <property type="entry name" value="MesJ substrate recognition domain-like"/>
    <property type="match status" value="1"/>
</dbReference>
<comment type="domain">
    <text evidence="8">The N-terminal region contains the highly conserved SGGXDS motif, predicted to be a P-loop motif involved in ATP binding.</text>
</comment>
<evidence type="ECO:0000256" key="4">
    <source>
        <dbReference type="ARBA" id="ARBA00022694"/>
    </source>
</evidence>
<dbReference type="InterPro" id="IPR015262">
    <property type="entry name" value="tRNA_Ile_lys_synt_subst-bd"/>
</dbReference>
<comment type="similarity">
    <text evidence="8">Belongs to the tRNA(Ile)-lysidine synthase family.</text>
</comment>
<keyword evidence="4 8" id="KW-0819">tRNA processing</keyword>
<feature type="domain" description="Lysidine-tRNA(Ile) synthetase C-terminal" evidence="9">
    <location>
        <begin position="377"/>
        <end position="444"/>
    </location>
</feature>
<evidence type="ECO:0000259" key="9">
    <source>
        <dbReference type="SMART" id="SM00977"/>
    </source>
</evidence>
<dbReference type="SUPFAM" id="SSF52402">
    <property type="entry name" value="Adenine nucleotide alpha hydrolases-like"/>
    <property type="match status" value="1"/>
</dbReference>
<evidence type="ECO:0000256" key="6">
    <source>
        <dbReference type="ARBA" id="ARBA00022840"/>
    </source>
</evidence>
<dbReference type="EMBL" id="JAKOOW010000006">
    <property type="protein sequence ID" value="MCG6503224.1"/>
    <property type="molecule type" value="Genomic_DNA"/>
</dbReference>
<reference evidence="10 11" key="1">
    <citation type="submission" date="2022-02" db="EMBL/GenBank/DDBJ databases">
        <title>Genome sequence data of Kingella unionensis sp. nov. strain CICC 24913 (CCUG 75125).</title>
        <authorList>
            <person name="Xiao M."/>
        </authorList>
    </citation>
    <scope>NUCLEOTIDE SEQUENCE [LARGE SCALE GENOMIC DNA]</scope>
    <source>
        <strain evidence="10 11">CICC 24913</strain>
    </source>
</reference>
<dbReference type="CDD" id="cd01992">
    <property type="entry name" value="TilS_N"/>
    <property type="match status" value="1"/>
</dbReference>
<dbReference type="NCBIfam" id="TIGR02433">
    <property type="entry name" value="lysidine_TilS_C"/>
    <property type="match status" value="1"/>
</dbReference>
<evidence type="ECO:0000256" key="2">
    <source>
        <dbReference type="ARBA" id="ARBA00022490"/>
    </source>
</evidence>
<dbReference type="Pfam" id="PF09179">
    <property type="entry name" value="TilS"/>
    <property type="match status" value="1"/>
</dbReference>
<dbReference type="Pfam" id="PF01171">
    <property type="entry name" value="ATP_bind_3"/>
    <property type="match status" value="1"/>
</dbReference>
<keyword evidence="5 8" id="KW-0547">Nucleotide-binding</keyword>
<evidence type="ECO:0000256" key="3">
    <source>
        <dbReference type="ARBA" id="ARBA00022598"/>
    </source>
</evidence>
<organism evidence="10 11">
    <name type="scientific">Kingella pumchi</name>
    <dbReference type="NCBI Taxonomy" id="2779506"/>
    <lineage>
        <taxon>Bacteria</taxon>
        <taxon>Pseudomonadati</taxon>
        <taxon>Pseudomonadota</taxon>
        <taxon>Betaproteobacteria</taxon>
        <taxon>Neisseriales</taxon>
        <taxon>Neisseriaceae</taxon>
        <taxon>Kingella</taxon>
    </lineage>
</organism>
<comment type="function">
    <text evidence="8">Ligates lysine onto the cytidine present at position 34 of the AUA codon-specific tRNA(Ile) that contains the anticodon CAU, in an ATP-dependent manner. Cytidine is converted to lysidine, thus changing the amino acid specificity of the tRNA from methionine to isoleucine.</text>
</comment>
<keyword evidence="2 8" id="KW-0963">Cytoplasm</keyword>
<dbReference type="Pfam" id="PF11734">
    <property type="entry name" value="TilS_C"/>
    <property type="match status" value="1"/>
</dbReference>
<comment type="subcellular location">
    <subcellularLocation>
        <location evidence="1 8">Cytoplasm</location>
    </subcellularLocation>
</comment>
<dbReference type="NCBIfam" id="TIGR02432">
    <property type="entry name" value="lysidine_TilS_N"/>
    <property type="match status" value="1"/>
</dbReference>
<dbReference type="InterPro" id="IPR014729">
    <property type="entry name" value="Rossmann-like_a/b/a_fold"/>
</dbReference>
<evidence type="ECO:0000313" key="11">
    <source>
        <dbReference type="Proteomes" id="UP001298424"/>
    </source>
</evidence>
<dbReference type="PANTHER" id="PTHR43033:SF1">
    <property type="entry name" value="TRNA(ILE)-LYSIDINE SYNTHASE-RELATED"/>
    <property type="match status" value="1"/>
</dbReference>
<dbReference type="Gene3D" id="3.40.50.620">
    <property type="entry name" value="HUPs"/>
    <property type="match status" value="1"/>
</dbReference>
<name>A0ABS9NK97_9NEIS</name>
<comment type="caution">
    <text evidence="10">The sequence shown here is derived from an EMBL/GenBank/DDBJ whole genome shotgun (WGS) entry which is preliminary data.</text>
</comment>
<dbReference type="PANTHER" id="PTHR43033">
    <property type="entry name" value="TRNA(ILE)-LYSIDINE SYNTHASE-RELATED"/>
    <property type="match status" value="1"/>
</dbReference>
<dbReference type="InterPro" id="IPR012795">
    <property type="entry name" value="tRNA_Ile_lys_synt_N"/>
</dbReference>
<dbReference type="SMART" id="SM00977">
    <property type="entry name" value="TilS_C"/>
    <property type="match status" value="1"/>
</dbReference>
<protein>
    <recommendedName>
        <fullName evidence="8">tRNA(Ile)-lysidine synthase</fullName>
        <ecNumber evidence="8">6.3.4.19</ecNumber>
    </recommendedName>
    <alternativeName>
        <fullName evidence="8">tRNA(Ile)-2-lysyl-cytidine synthase</fullName>
    </alternativeName>
    <alternativeName>
        <fullName evidence="8">tRNA(Ile)-lysidine synthetase</fullName>
    </alternativeName>
</protein>
<dbReference type="InterPro" id="IPR011063">
    <property type="entry name" value="TilS/TtcA_N"/>
</dbReference>
<evidence type="ECO:0000256" key="8">
    <source>
        <dbReference type="HAMAP-Rule" id="MF_01161"/>
    </source>
</evidence>
<proteinExistence type="inferred from homology"/>
<dbReference type="InterPro" id="IPR012094">
    <property type="entry name" value="tRNA_Ile_lys_synt"/>
</dbReference>
<dbReference type="EC" id="6.3.4.19" evidence="8"/>
<dbReference type="SUPFAM" id="SSF56037">
    <property type="entry name" value="PheT/TilS domain"/>
    <property type="match status" value="1"/>
</dbReference>
<evidence type="ECO:0000313" key="10">
    <source>
        <dbReference type="EMBL" id="MCG6503224.1"/>
    </source>
</evidence>
<dbReference type="RefSeq" id="WP_238745347.1">
    <property type="nucleotide sequence ID" value="NZ_JAKOOW010000006.1"/>
</dbReference>
<accession>A0ABS9NK97</accession>
<dbReference type="HAMAP" id="MF_01161">
    <property type="entry name" value="tRNA_Ile_lys_synt"/>
    <property type="match status" value="1"/>
</dbReference>
<dbReference type="GO" id="GO:0032267">
    <property type="term" value="F:tRNA(Ile)-lysidine synthase activity"/>
    <property type="evidence" value="ECO:0007669"/>
    <property type="project" value="UniProtKB-EC"/>
</dbReference>
<evidence type="ECO:0000256" key="7">
    <source>
        <dbReference type="ARBA" id="ARBA00048539"/>
    </source>
</evidence>
<comment type="catalytic activity">
    <reaction evidence="7 8">
        <text>cytidine(34) in tRNA(Ile2) + L-lysine + ATP = lysidine(34) in tRNA(Ile2) + AMP + diphosphate + H(+)</text>
        <dbReference type="Rhea" id="RHEA:43744"/>
        <dbReference type="Rhea" id="RHEA-COMP:10625"/>
        <dbReference type="Rhea" id="RHEA-COMP:10670"/>
        <dbReference type="ChEBI" id="CHEBI:15378"/>
        <dbReference type="ChEBI" id="CHEBI:30616"/>
        <dbReference type="ChEBI" id="CHEBI:32551"/>
        <dbReference type="ChEBI" id="CHEBI:33019"/>
        <dbReference type="ChEBI" id="CHEBI:82748"/>
        <dbReference type="ChEBI" id="CHEBI:83665"/>
        <dbReference type="ChEBI" id="CHEBI:456215"/>
        <dbReference type="EC" id="6.3.4.19"/>
    </reaction>
</comment>
<evidence type="ECO:0000256" key="1">
    <source>
        <dbReference type="ARBA" id="ARBA00004496"/>
    </source>
</evidence>
<keyword evidence="6 8" id="KW-0067">ATP-binding</keyword>
<keyword evidence="3 8" id="KW-0436">Ligase</keyword>
<evidence type="ECO:0000256" key="5">
    <source>
        <dbReference type="ARBA" id="ARBA00022741"/>
    </source>
</evidence>